<proteinExistence type="predicted"/>
<dbReference type="RefSeq" id="WP_212518979.1">
    <property type="nucleotide sequence ID" value="NZ_JAGSOH010000043.1"/>
</dbReference>
<dbReference type="SUPFAM" id="SSF53474">
    <property type="entry name" value="alpha/beta-Hydrolases"/>
    <property type="match status" value="1"/>
</dbReference>
<name>A0A941EAV7_9ACTN</name>
<dbReference type="AlphaFoldDB" id="A0A941EAV7"/>
<feature type="chain" id="PRO_5037658686" evidence="1">
    <location>
        <begin position="38"/>
        <end position="343"/>
    </location>
</feature>
<protein>
    <submittedName>
        <fullName evidence="2">Poly(3-hydroxybutyrate) depolymerase</fullName>
    </submittedName>
</protein>
<dbReference type="EMBL" id="JAGSOH010000043">
    <property type="protein sequence ID" value="MBR7827837.1"/>
    <property type="molecule type" value="Genomic_DNA"/>
</dbReference>
<feature type="signal peptide" evidence="1">
    <location>
        <begin position="1"/>
        <end position="37"/>
    </location>
</feature>
<dbReference type="PANTHER" id="PTHR42972">
    <property type="entry name" value="TOL-PAL SYSTEM PROTEIN TOLB"/>
    <property type="match status" value="1"/>
</dbReference>
<gene>
    <name evidence="2" type="ORF">KDK95_16070</name>
</gene>
<dbReference type="Proteomes" id="UP000676325">
    <property type="component" value="Unassembled WGS sequence"/>
</dbReference>
<comment type="caution">
    <text evidence="2">The sequence shown here is derived from an EMBL/GenBank/DDBJ whole genome shotgun (WGS) entry which is preliminary data.</text>
</comment>
<dbReference type="InterPro" id="IPR029058">
    <property type="entry name" value="AB_hydrolase_fold"/>
</dbReference>
<reference evidence="2" key="1">
    <citation type="submission" date="2021-04" db="EMBL/GenBank/DDBJ databases">
        <title>Genome based classification of Actinospica acidithermotolerans sp. nov., an actinobacterium isolated from an Indonesian hot spring.</title>
        <authorList>
            <person name="Kusuma A.B."/>
            <person name="Putra K.E."/>
            <person name="Nafisah S."/>
            <person name="Loh J."/>
            <person name="Nouioui I."/>
            <person name="Goodfellow M."/>
        </authorList>
    </citation>
    <scope>NUCLEOTIDE SEQUENCE</scope>
    <source>
        <strain evidence="2">MGRD01-02</strain>
    </source>
</reference>
<evidence type="ECO:0000313" key="3">
    <source>
        <dbReference type="Proteomes" id="UP000676325"/>
    </source>
</evidence>
<accession>A0A941EAV7</accession>
<keyword evidence="3" id="KW-1185">Reference proteome</keyword>
<organism evidence="2 3">
    <name type="scientific">Actinospica acidithermotolerans</name>
    <dbReference type="NCBI Taxonomy" id="2828514"/>
    <lineage>
        <taxon>Bacteria</taxon>
        <taxon>Bacillati</taxon>
        <taxon>Actinomycetota</taxon>
        <taxon>Actinomycetes</taxon>
        <taxon>Catenulisporales</taxon>
        <taxon>Actinospicaceae</taxon>
        <taxon>Actinospica</taxon>
    </lineage>
</organism>
<dbReference type="PANTHER" id="PTHR42972:SF8">
    <property type="entry name" value="POLYHYDROXYBUTYRATE DEPOLYMERASE"/>
    <property type="match status" value="1"/>
</dbReference>
<dbReference type="Gene3D" id="3.40.50.1820">
    <property type="entry name" value="alpha/beta hydrolase"/>
    <property type="match status" value="2"/>
</dbReference>
<evidence type="ECO:0000256" key="1">
    <source>
        <dbReference type="SAM" id="SignalP"/>
    </source>
</evidence>
<evidence type="ECO:0000313" key="2">
    <source>
        <dbReference type="EMBL" id="MBR7827837.1"/>
    </source>
</evidence>
<sequence length="343" mass="35615">MAFRSSRSTHPTTPLRRALTAAAAAALVLTAPAAGHAATPGPLPHYDITGVYVTGVSSGGFLATQLQVAYSGTFDGAGIFAAGPYDCGEGNVIDFETCALGISDAQLEAQAQTWAAQGQIDPLANLQGKPVYTYHGVLDPVVNTLIANAGVSFYQHFGANVDYHDWDPAGHSWVTPLGVVPCAATSAPFLNNCLDDPEREMLTQWLGHVNAANDGTPQGTLSQFDQDAYAPGGNAGALSMDSSGMLYTPPSCAAGAACKLVVALHGCLSGQYLIGDLLPELGNLDTYADTNNLVILYPQAVASVLPVNPEGCWDWWGYDGANFAVKSAPQMTAIVDMVHALGG</sequence>
<keyword evidence="1" id="KW-0732">Signal</keyword>